<dbReference type="AlphaFoldDB" id="A0A9P6B8R1"/>
<keyword evidence="4" id="KW-1185">Reference proteome</keyword>
<proteinExistence type="predicted"/>
<evidence type="ECO:0000256" key="2">
    <source>
        <dbReference type="SAM" id="SignalP"/>
    </source>
</evidence>
<accession>A0A9P6B8R1</accession>
<evidence type="ECO:0000313" key="3">
    <source>
        <dbReference type="EMBL" id="KAF9518326.1"/>
    </source>
</evidence>
<name>A0A9P6B8R1_9AGAM</name>
<evidence type="ECO:0000313" key="4">
    <source>
        <dbReference type="Proteomes" id="UP000886523"/>
    </source>
</evidence>
<dbReference type="Proteomes" id="UP000886523">
    <property type="component" value="Unassembled WGS sequence"/>
</dbReference>
<organism evidence="3 4">
    <name type="scientific">Hydnum rufescens UP504</name>
    <dbReference type="NCBI Taxonomy" id="1448309"/>
    <lineage>
        <taxon>Eukaryota</taxon>
        <taxon>Fungi</taxon>
        <taxon>Dikarya</taxon>
        <taxon>Basidiomycota</taxon>
        <taxon>Agaricomycotina</taxon>
        <taxon>Agaricomycetes</taxon>
        <taxon>Cantharellales</taxon>
        <taxon>Hydnaceae</taxon>
        <taxon>Hydnum</taxon>
    </lineage>
</organism>
<gene>
    <name evidence="3" type="ORF">BS47DRAFT_335456</name>
</gene>
<dbReference type="OrthoDB" id="3348811at2759"/>
<feature type="signal peptide" evidence="2">
    <location>
        <begin position="1"/>
        <end position="24"/>
    </location>
</feature>
<keyword evidence="2" id="KW-0732">Signal</keyword>
<feature type="compositionally biased region" description="Polar residues" evidence="1">
    <location>
        <begin position="100"/>
        <end position="111"/>
    </location>
</feature>
<sequence>MFSLSSLFPVLSLFMLAVCQIAVALPLVPLPLRSKAHDLEDRSLTADNHVRAAGAMPPSDVIIVYAREDIPDSIPTMAQNGNIIPFANPGGKREEKRQIPDSTPTMTQNGQVVPFSNPGRLRRAWERGVDKKRLEAKDVAEDVLD</sequence>
<dbReference type="EMBL" id="MU128926">
    <property type="protein sequence ID" value="KAF9518326.1"/>
    <property type="molecule type" value="Genomic_DNA"/>
</dbReference>
<reference evidence="3" key="1">
    <citation type="journal article" date="2020" name="Nat. Commun.">
        <title>Large-scale genome sequencing of mycorrhizal fungi provides insights into the early evolution of symbiotic traits.</title>
        <authorList>
            <person name="Miyauchi S."/>
            <person name="Kiss E."/>
            <person name="Kuo A."/>
            <person name="Drula E."/>
            <person name="Kohler A."/>
            <person name="Sanchez-Garcia M."/>
            <person name="Morin E."/>
            <person name="Andreopoulos B."/>
            <person name="Barry K.W."/>
            <person name="Bonito G."/>
            <person name="Buee M."/>
            <person name="Carver A."/>
            <person name="Chen C."/>
            <person name="Cichocki N."/>
            <person name="Clum A."/>
            <person name="Culley D."/>
            <person name="Crous P.W."/>
            <person name="Fauchery L."/>
            <person name="Girlanda M."/>
            <person name="Hayes R.D."/>
            <person name="Keri Z."/>
            <person name="LaButti K."/>
            <person name="Lipzen A."/>
            <person name="Lombard V."/>
            <person name="Magnuson J."/>
            <person name="Maillard F."/>
            <person name="Murat C."/>
            <person name="Nolan M."/>
            <person name="Ohm R.A."/>
            <person name="Pangilinan J."/>
            <person name="Pereira M.F."/>
            <person name="Perotto S."/>
            <person name="Peter M."/>
            <person name="Pfister S."/>
            <person name="Riley R."/>
            <person name="Sitrit Y."/>
            <person name="Stielow J.B."/>
            <person name="Szollosi G."/>
            <person name="Zifcakova L."/>
            <person name="Stursova M."/>
            <person name="Spatafora J.W."/>
            <person name="Tedersoo L."/>
            <person name="Vaario L.M."/>
            <person name="Yamada A."/>
            <person name="Yan M."/>
            <person name="Wang P."/>
            <person name="Xu J."/>
            <person name="Bruns T."/>
            <person name="Baldrian P."/>
            <person name="Vilgalys R."/>
            <person name="Dunand C."/>
            <person name="Henrissat B."/>
            <person name="Grigoriev I.V."/>
            <person name="Hibbett D."/>
            <person name="Nagy L.G."/>
            <person name="Martin F.M."/>
        </authorList>
    </citation>
    <scope>NUCLEOTIDE SEQUENCE</scope>
    <source>
        <strain evidence="3">UP504</strain>
    </source>
</reference>
<feature type="chain" id="PRO_5040500704" evidence="2">
    <location>
        <begin position="25"/>
        <end position="145"/>
    </location>
</feature>
<feature type="region of interest" description="Disordered" evidence="1">
    <location>
        <begin position="76"/>
        <end position="118"/>
    </location>
</feature>
<evidence type="ECO:0000256" key="1">
    <source>
        <dbReference type="SAM" id="MobiDB-lite"/>
    </source>
</evidence>
<protein>
    <submittedName>
        <fullName evidence="3">Uncharacterized protein</fullName>
    </submittedName>
</protein>
<comment type="caution">
    <text evidence="3">The sequence shown here is derived from an EMBL/GenBank/DDBJ whole genome shotgun (WGS) entry which is preliminary data.</text>
</comment>